<dbReference type="PANTHER" id="PTHR35561:SF1">
    <property type="entry name" value="RNA 2',3'-CYCLIC PHOSPHODIESTERASE"/>
    <property type="match status" value="1"/>
</dbReference>
<dbReference type="GO" id="GO:0008664">
    <property type="term" value="F:RNA 2',3'-cyclic 3'-phosphodiesterase activity"/>
    <property type="evidence" value="ECO:0007669"/>
    <property type="project" value="InterPro"/>
</dbReference>
<dbReference type="HAMAP" id="MF_01940">
    <property type="entry name" value="RNA_CPDase"/>
    <property type="match status" value="1"/>
</dbReference>
<feature type="domain" description="Phosphoesterase HXTX" evidence="2">
    <location>
        <begin position="102"/>
        <end position="182"/>
    </location>
</feature>
<dbReference type="Proteomes" id="UP000176421">
    <property type="component" value="Unassembled WGS sequence"/>
</dbReference>
<sequence length="196" mass="22698">IKDMIKRHRVFIAINFPPEIKKVLSRYEENFKELPAKWVEQENLHITLAFLGSITDKDIGEACIVVKSLADNKDGFKLNLESVEYGPTNKMPYKMVWLRGQKSKELSSLKNQLDQELVQAINFKPDHKGFSPHITLARINQMQLRVMDSEEIPEINEKLDLNFEVESIDVMESVLTKNGPAYTIIESFSLKLRDYE</sequence>
<protein>
    <submittedName>
        <fullName evidence="3">2'-5' RNA ligase</fullName>
    </submittedName>
</protein>
<reference evidence="3 4" key="1">
    <citation type="journal article" date="2016" name="Nat. Commun.">
        <title>Thousands of microbial genomes shed light on interconnected biogeochemical processes in an aquifer system.</title>
        <authorList>
            <person name="Anantharaman K."/>
            <person name="Brown C.T."/>
            <person name="Hug L.A."/>
            <person name="Sharon I."/>
            <person name="Castelle C.J."/>
            <person name="Probst A.J."/>
            <person name="Thomas B.C."/>
            <person name="Singh A."/>
            <person name="Wilkins M.J."/>
            <person name="Karaoz U."/>
            <person name="Brodie E.L."/>
            <person name="Williams K.H."/>
            <person name="Hubbard S.S."/>
            <person name="Banfield J.F."/>
        </authorList>
    </citation>
    <scope>NUCLEOTIDE SEQUENCE [LARGE SCALE GENOMIC DNA]</scope>
</reference>
<dbReference type="PANTHER" id="PTHR35561">
    <property type="entry name" value="RNA 2',3'-CYCLIC PHOSPHODIESTERASE"/>
    <property type="match status" value="1"/>
</dbReference>
<evidence type="ECO:0000256" key="1">
    <source>
        <dbReference type="ARBA" id="ARBA00022801"/>
    </source>
</evidence>
<dbReference type="GO" id="GO:0016874">
    <property type="term" value="F:ligase activity"/>
    <property type="evidence" value="ECO:0007669"/>
    <property type="project" value="UniProtKB-KW"/>
</dbReference>
<gene>
    <name evidence="3" type="ORF">A3D35_01000</name>
</gene>
<feature type="domain" description="Phosphoesterase HXTX" evidence="2">
    <location>
        <begin position="17"/>
        <end position="97"/>
    </location>
</feature>
<accession>A0A1G2HXV0</accession>
<dbReference type="InterPro" id="IPR014051">
    <property type="entry name" value="Phosphoesterase_HXTX"/>
</dbReference>
<evidence type="ECO:0000259" key="2">
    <source>
        <dbReference type="Pfam" id="PF02834"/>
    </source>
</evidence>
<keyword evidence="3" id="KW-0436">Ligase</keyword>
<dbReference type="Gene3D" id="3.90.1140.10">
    <property type="entry name" value="Cyclic phosphodiesterase"/>
    <property type="match status" value="1"/>
</dbReference>
<comment type="caution">
    <text evidence="3">The sequence shown here is derived from an EMBL/GenBank/DDBJ whole genome shotgun (WGS) entry which is preliminary data.</text>
</comment>
<evidence type="ECO:0000313" key="4">
    <source>
        <dbReference type="Proteomes" id="UP000176421"/>
    </source>
</evidence>
<name>A0A1G2HXV0_9BACT</name>
<dbReference type="Pfam" id="PF02834">
    <property type="entry name" value="LigT_PEase"/>
    <property type="match status" value="2"/>
</dbReference>
<organism evidence="3 4">
    <name type="scientific">Candidatus Staskawiczbacteria bacterium RIFCSPHIGHO2_02_FULL_34_9</name>
    <dbReference type="NCBI Taxonomy" id="1802206"/>
    <lineage>
        <taxon>Bacteria</taxon>
        <taxon>Candidatus Staskawicziibacteriota</taxon>
    </lineage>
</organism>
<dbReference type="InterPro" id="IPR004175">
    <property type="entry name" value="RNA_CPDase"/>
</dbReference>
<feature type="non-terminal residue" evidence="3">
    <location>
        <position position="1"/>
    </location>
</feature>
<dbReference type="SUPFAM" id="SSF55144">
    <property type="entry name" value="LigT-like"/>
    <property type="match status" value="1"/>
</dbReference>
<dbReference type="GO" id="GO:0004113">
    <property type="term" value="F:2',3'-cyclic-nucleotide 3'-phosphodiesterase activity"/>
    <property type="evidence" value="ECO:0007669"/>
    <property type="project" value="InterPro"/>
</dbReference>
<dbReference type="AlphaFoldDB" id="A0A1G2HXV0"/>
<proteinExistence type="inferred from homology"/>
<dbReference type="EMBL" id="MHOS01000040">
    <property type="protein sequence ID" value="OGZ67313.1"/>
    <property type="molecule type" value="Genomic_DNA"/>
</dbReference>
<dbReference type="NCBIfam" id="TIGR02258">
    <property type="entry name" value="2_5_ligase"/>
    <property type="match status" value="1"/>
</dbReference>
<dbReference type="InterPro" id="IPR009097">
    <property type="entry name" value="Cyclic_Pdiesterase"/>
</dbReference>
<evidence type="ECO:0000313" key="3">
    <source>
        <dbReference type="EMBL" id="OGZ67313.1"/>
    </source>
</evidence>
<keyword evidence="1" id="KW-0378">Hydrolase</keyword>